<keyword evidence="2 4" id="KW-0863">Zinc-finger</keyword>
<keyword evidence="3" id="KW-0862">Zinc</keyword>
<dbReference type="GeneID" id="20080110"/>
<gene>
    <name evidence="7" type="ORF">H310_03060</name>
</gene>
<protein>
    <recommendedName>
        <fullName evidence="6">RING-type domain-containing protein</fullName>
    </recommendedName>
</protein>
<dbReference type="SUPFAM" id="SSF57903">
    <property type="entry name" value="FYVE/PHD zinc finger"/>
    <property type="match status" value="1"/>
</dbReference>
<dbReference type="STRING" id="157072.A0A024UKK6"/>
<dbReference type="eggNOG" id="KOG1081">
    <property type="taxonomic scope" value="Eukaryota"/>
</dbReference>
<reference evidence="7" key="1">
    <citation type="submission" date="2013-12" db="EMBL/GenBank/DDBJ databases">
        <title>The Genome Sequence of Aphanomyces invadans NJM9701.</title>
        <authorList>
            <consortium name="The Broad Institute Genomics Platform"/>
            <person name="Russ C."/>
            <person name="Tyler B."/>
            <person name="van West P."/>
            <person name="Dieguez-Uribeondo J."/>
            <person name="Young S.K."/>
            <person name="Zeng Q."/>
            <person name="Gargeya S."/>
            <person name="Fitzgerald M."/>
            <person name="Abouelleil A."/>
            <person name="Alvarado L."/>
            <person name="Chapman S.B."/>
            <person name="Gainer-Dewar J."/>
            <person name="Goldberg J."/>
            <person name="Griggs A."/>
            <person name="Gujja S."/>
            <person name="Hansen M."/>
            <person name="Howarth C."/>
            <person name="Imamovic A."/>
            <person name="Ireland A."/>
            <person name="Larimer J."/>
            <person name="McCowan C."/>
            <person name="Murphy C."/>
            <person name="Pearson M."/>
            <person name="Poon T.W."/>
            <person name="Priest M."/>
            <person name="Roberts A."/>
            <person name="Saif S."/>
            <person name="Shea T."/>
            <person name="Sykes S."/>
            <person name="Wortman J."/>
            <person name="Nusbaum C."/>
            <person name="Birren B."/>
        </authorList>
    </citation>
    <scope>NUCLEOTIDE SEQUENCE [LARGE SCALE GENOMIC DNA]</scope>
    <source>
        <strain evidence="7">NJM9701</strain>
    </source>
</reference>
<dbReference type="EMBL" id="KI913955">
    <property type="protein sequence ID" value="ETW06951.1"/>
    <property type="molecule type" value="Genomic_DNA"/>
</dbReference>
<dbReference type="CDD" id="cd15568">
    <property type="entry name" value="PHD5_NSD"/>
    <property type="match status" value="1"/>
</dbReference>
<dbReference type="RefSeq" id="XP_008865026.1">
    <property type="nucleotide sequence ID" value="XM_008866804.1"/>
</dbReference>
<dbReference type="SMART" id="SM00249">
    <property type="entry name" value="PHD"/>
    <property type="match status" value="1"/>
</dbReference>
<feature type="region of interest" description="Disordered" evidence="5">
    <location>
        <begin position="152"/>
        <end position="228"/>
    </location>
</feature>
<dbReference type="InterPro" id="IPR001841">
    <property type="entry name" value="Znf_RING"/>
</dbReference>
<dbReference type="VEuPathDB" id="FungiDB:H310_03060"/>
<dbReference type="PROSITE" id="PS50089">
    <property type="entry name" value="ZF_RING_2"/>
    <property type="match status" value="1"/>
</dbReference>
<feature type="compositionally biased region" description="Polar residues" evidence="5">
    <location>
        <begin position="157"/>
        <end position="167"/>
    </location>
</feature>
<feature type="domain" description="RING-type" evidence="6">
    <location>
        <begin position="379"/>
        <end position="418"/>
    </location>
</feature>
<dbReference type="InterPro" id="IPR011011">
    <property type="entry name" value="Znf_FYVE_PHD"/>
</dbReference>
<accession>A0A024UKK6</accession>
<name>A0A024UKK6_9STRA</name>
<dbReference type="InterPro" id="IPR013083">
    <property type="entry name" value="Znf_RING/FYVE/PHD"/>
</dbReference>
<evidence type="ECO:0000256" key="4">
    <source>
        <dbReference type="PROSITE-ProRule" id="PRU00175"/>
    </source>
</evidence>
<evidence type="ECO:0000259" key="6">
    <source>
        <dbReference type="PROSITE" id="PS50089"/>
    </source>
</evidence>
<sequence>MGFRGIFLQRSQNPDDRGAAKFEVLCAEAELCLLVERQTMSDIDPSGVVDTKVLVKNAATTDLLFVARMADVTMEVGSMFWVDGTTVYCFRFVSDNSYAEVLRAVDALRRTEQLALMRSVLAFHPLGGSDGKDNPTKWKHYAACAKLDTTGAEEIPSSDSTAATSKPSKPRKQVEKVPPPTLKKKGKVAPSTLPPGKTARNSAAQPPRDMVDFPQAKRNKPTCTSGPVSEKRRIAEAKAYNKEWLITIDPKQPSNGPSCHLCRRRQGKMFTCPSGVADHVFCGRCMFYKFKLNLTDFFDRGVHYSCRLCSRTCDCTGCSAAPPDAATLLAMPRRLSIPLAACLLCGTTTDSLVSHPHLLAAQLCPSCVDTVAGVPSTGCDVCGYFEANDPVRPCEHCSKACCPACVLKLGTVGCPLCEPAASSTGEQPLVTASGDDGAAPVAAMSPPPIDPQDGLTYFVSYVQSILHRETRRSPPKLSEDSCFCCKDGGDLIECDFVGKHRCPKVYHVDCLGFSVPDDVTWTCPRHLCAFPKCTHVSKFICRFCPVAHCEKHVPATSTVLCPTPPDTHAGTSYVLCASCGDQITLAIRRRLLPPTLHATLLNT</sequence>
<dbReference type="AlphaFoldDB" id="A0A024UKK6"/>
<evidence type="ECO:0000256" key="5">
    <source>
        <dbReference type="SAM" id="MobiDB-lite"/>
    </source>
</evidence>
<dbReference type="GO" id="GO:0008270">
    <property type="term" value="F:zinc ion binding"/>
    <property type="evidence" value="ECO:0007669"/>
    <property type="project" value="UniProtKB-KW"/>
</dbReference>
<dbReference type="Gene3D" id="3.30.40.10">
    <property type="entry name" value="Zinc/RING finger domain, C3HC4 (zinc finger)"/>
    <property type="match status" value="1"/>
</dbReference>
<evidence type="ECO:0000256" key="1">
    <source>
        <dbReference type="ARBA" id="ARBA00022723"/>
    </source>
</evidence>
<evidence type="ECO:0000313" key="7">
    <source>
        <dbReference type="EMBL" id="ETW06951.1"/>
    </source>
</evidence>
<proteinExistence type="predicted"/>
<evidence type="ECO:0000256" key="2">
    <source>
        <dbReference type="ARBA" id="ARBA00022771"/>
    </source>
</evidence>
<organism evidence="7">
    <name type="scientific">Aphanomyces invadans</name>
    <dbReference type="NCBI Taxonomy" id="157072"/>
    <lineage>
        <taxon>Eukaryota</taxon>
        <taxon>Sar</taxon>
        <taxon>Stramenopiles</taxon>
        <taxon>Oomycota</taxon>
        <taxon>Saprolegniomycetes</taxon>
        <taxon>Saprolegniales</taxon>
        <taxon>Verrucalvaceae</taxon>
        <taxon>Aphanomyces</taxon>
    </lineage>
</organism>
<dbReference type="OrthoDB" id="422362at2759"/>
<keyword evidence="1" id="KW-0479">Metal-binding</keyword>
<dbReference type="InterPro" id="IPR001965">
    <property type="entry name" value="Znf_PHD"/>
</dbReference>
<evidence type="ECO:0000256" key="3">
    <source>
        <dbReference type="ARBA" id="ARBA00022833"/>
    </source>
</evidence>